<comment type="caution">
    <text evidence="1">The sequence shown here is derived from an EMBL/GenBank/DDBJ whole genome shotgun (WGS) entry which is preliminary data.</text>
</comment>
<gene>
    <name evidence="1" type="ORF">JMJ35_005081</name>
</gene>
<protein>
    <submittedName>
        <fullName evidence="1">Uncharacterized protein</fullName>
    </submittedName>
</protein>
<keyword evidence="2" id="KW-1185">Reference proteome</keyword>
<evidence type="ECO:0000313" key="1">
    <source>
        <dbReference type="EMBL" id="KAK0511953.1"/>
    </source>
</evidence>
<organism evidence="1 2">
    <name type="scientific">Cladonia borealis</name>
    <dbReference type="NCBI Taxonomy" id="184061"/>
    <lineage>
        <taxon>Eukaryota</taxon>
        <taxon>Fungi</taxon>
        <taxon>Dikarya</taxon>
        <taxon>Ascomycota</taxon>
        <taxon>Pezizomycotina</taxon>
        <taxon>Lecanoromycetes</taxon>
        <taxon>OSLEUM clade</taxon>
        <taxon>Lecanoromycetidae</taxon>
        <taxon>Lecanorales</taxon>
        <taxon>Lecanorineae</taxon>
        <taxon>Cladoniaceae</taxon>
        <taxon>Cladonia</taxon>
    </lineage>
</organism>
<sequence>MQATEAAVFLLTLLPNVEELTLPAKLKLEPSESIDKLIDAIVCKARRPSSLPHDRPSLARCTTFGPAPLDGAKPFLALPCMRTVRTSSLAQNWSSKFGQALEVVSFPACYIDRVAIADFLKHTPRLRTLGYSHRSKDDREGPPLDWDICKFVTAIEREAGGHLMQLSITINELRGSILPGRASLRGFKRLQTLQFPLEFAAPKAPHGDCAHESSFTRDLVPASVSRLSLTSSGTDEHAKALDVMFRDFAAEKDAWLPAL</sequence>
<reference evidence="1" key="1">
    <citation type="submission" date="2023-03" db="EMBL/GenBank/DDBJ databases">
        <title>Complete genome of Cladonia borealis.</title>
        <authorList>
            <person name="Park H."/>
        </authorList>
    </citation>
    <scope>NUCLEOTIDE SEQUENCE</scope>
    <source>
        <strain evidence="1">ANT050790</strain>
    </source>
</reference>
<dbReference type="EMBL" id="JAFEKC020000011">
    <property type="protein sequence ID" value="KAK0511953.1"/>
    <property type="molecule type" value="Genomic_DNA"/>
</dbReference>
<dbReference type="Proteomes" id="UP001166286">
    <property type="component" value="Unassembled WGS sequence"/>
</dbReference>
<evidence type="ECO:0000313" key="2">
    <source>
        <dbReference type="Proteomes" id="UP001166286"/>
    </source>
</evidence>
<accession>A0AA39QZB5</accession>
<proteinExistence type="predicted"/>
<name>A0AA39QZB5_9LECA</name>
<dbReference type="AlphaFoldDB" id="A0AA39QZB5"/>